<dbReference type="EMBL" id="JBEPMJ010000016">
    <property type="protein sequence ID" value="MET3751012.1"/>
    <property type="molecule type" value="Genomic_DNA"/>
</dbReference>
<evidence type="ECO:0000256" key="1">
    <source>
        <dbReference type="SAM" id="MobiDB-lite"/>
    </source>
</evidence>
<proteinExistence type="predicted"/>
<feature type="region of interest" description="Disordered" evidence="1">
    <location>
        <begin position="297"/>
        <end position="326"/>
    </location>
</feature>
<name>A0ABV2M3H4_9FIRM</name>
<protein>
    <recommendedName>
        <fullName evidence="2">DUF6128 domain-containing protein</fullName>
    </recommendedName>
</protein>
<evidence type="ECO:0000313" key="4">
    <source>
        <dbReference type="Proteomes" id="UP001549106"/>
    </source>
</evidence>
<dbReference type="RefSeq" id="WP_173752884.1">
    <property type="nucleotide sequence ID" value="NZ_BAABXP010000009.1"/>
</dbReference>
<dbReference type="InterPro" id="IPR046131">
    <property type="entry name" value="DUF6128"/>
</dbReference>
<reference evidence="3 4" key="1">
    <citation type="submission" date="2024-06" db="EMBL/GenBank/DDBJ databases">
        <title>Genomic Encyclopedia of Type Strains, Phase IV (KMG-IV): sequencing the most valuable type-strain genomes for metagenomic binning, comparative biology and taxonomic classification.</title>
        <authorList>
            <person name="Goeker M."/>
        </authorList>
    </citation>
    <scope>NUCLEOTIDE SEQUENCE [LARGE SCALE GENOMIC DNA]</scope>
    <source>
        <strain evidence="3 4">DSM 29492</strain>
    </source>
</reference>
<evidence type="ECO:0000313" key="3">
    <source>
        <dbReference type="EMBL" id="MET3751012.1"/>
    </source>
</evidence>
<feature type="compositionally biased region" description="Basic and acidic residues" evidence="1">
    <location>
        <begin position="303"/>
        <end position="315"/>
    </location>
</feature>
<accession>A0ABV2M3H4</accession>
<dbReference type="Pfam" id="PF19623">
    <property type="entry name" value="DUF6128"/>
    <property type="match status" value="1"/>
</dbReference>
<feature type="compositionally biased region" description="Basic and acidic residues" evidence="1">
    <location>
        <begin position="161"/>
        <end position="178"/>
    </location>
</feature>
<evidence type="ECO:0000259" key="2">
    <source>
        <dbReference type="Pfam" id="PF19623"/>
    </source>
</evidence>
<feature type="domain" description="DUF6128" evidence="2">
    <location>
        <begin position="376"/>
        <end position="444"/>
    </location>
</feature>
<organism evidence="3 4">
    <name type="scientific">Blautia caecimuris</name>
    <dbReference type="NCBI Taxonomy" id="1796615"/>
    <lineage>
        <taxon>Bacteria</taxon>
        <taxon>Bacillati</taxon>
        <taxon>Bacillota</taxon>
        <taxon>Clostridia</taxon>
        <taxon>Lachnospirales</taxon>
        <taxon>Lachnospiraceae</taxon>
        <taxon>Blautia</taxon>
    </lineage>
</organism>
<feature type="compositionally biased region" description="Polar residues" evidence="1">
    <location>
        <begin position="316"/>
        <end position="326"/>
    </location>
</feature>
<feature type="region of interest" description="Disordered" evidence="1">
    <location>
        <begin position="124"/>
        <end position="265"/>
    </location>
</feature>
<feature type="compositionally biased region" description="Basic and acidic residues" evidence="1">
    <location>
        <begin position="185"/>
        <end position="260"/>
    </location>
</feature>
<feature type="compositionally biased region" description="Basic and acidic residues" evidence="1">
    <location>
        <begin position="124"/>
        <end position="145"/>
    </location>
</feature>
<keyword evidence="4" id="KW-1185">Reference proteome</keyword>
<comment type="caution">
    <text evidence="3">The sequence shown here is derived from an EMBL/GenBank/DDBJ whole genome shotgun (WGS) entry which is preliminary data.</text>
</comment>
<dbReference type="Proteomes" id="UP001549106">
    <property type="component" value="Unassembled WGS sequence"/>
</dbReference>
<gene>
    <name evidence="3" type="ORF">ABID24_002266</name>
</gene>
<sequence>MSGYRRFVAYVYEYQKGKKGRNCGFIRVEAKEQVCRMEAHILCPGLTPDVKCEIFGFTRKTGLLDGVLLGSCMTEDSRADCVLETERNHMGGSAMTLENMGGMILLTENGAFFGTEWDDKPIRPENFRRVKEEKTENKSSDKEIDPQNSTMNRESSEESAEEVKSEEEHVFGETKSEEEMQNPLMKDDHNCREMHDPETASEEKIQSNRQEEINAELKKDSENKITERKQKNQSEENDVSEIHRNLETKNTVKTEEENNVYKKMGNSGIRAGVESVESQPQEDDACQISQNMGIKTAEEVQEEAQKDKTSEKNPDPSENNLKQKTITADGDDIHTEYLTSQSVAVCNQEMTKAKEKSLSFGEPFNAFGDGEICHCRKIQPADLCHFHPRDCALRNNRFLQYGFYNFGHLLIGKNSSGHYILGVPGGYDQQERFMANMFGFPYFKESRQIQLPKSRGGYWYRLINPPKFY</sequence>